<name>J3QMD9_MOUSE</name>
<dbReference type="SwissPalm" id="J3QMD9"/>
<reference evidence="1" key="3">
    <citation type="submission" date="2025-05" db="UniProtKB">
        <authorList>
            <consortium name="Ensembl"/>
        </authorList>
    </citation>
    <scope>IDENTIFICATION</scope>
    <source>
        <strain evidence="1">C57BL/6J</strain>
    </source>
</reference>
<keyword evidence="4 5" id="KW-1267">Proteomics identification</keyword>
<dbReference type="ExpressionAtlas" id="J3QMD9">
    <property type="expression patterns" value="baseline and differential"/>
</dbReference>
<proteinExistence type="evidence at protein level"/>
<dbReference type="AGR" id="MGI:1920037"/>
<evidence type="ECO:0007829" key="4">
    <source>
        <dbReference type="PeptideAtlas" id="J3QMD9"/>
    </source>
</evidence>
<accession>J3QMD9</accession>
<keyword evidence="3" id="KW-1185">Reference proteome</keyword>
<evidence type="ECO:0000313" key="1">
    <source>
        <dbReference type="Ensembl" id="ENSMUSP00000136239.2"/>
    </source>
</evidence>
<dbReference type="Bgee" id="ENSMUSG00000028614">
    <property type="expression patterns" value="Expressed in embryonic post-anal tail and 238 other cell types or tissues"/>
</dbReference>
<gene>
    <name evidence="1 2" type="primary">Ndc1</name>
    <name evidence="2" type="synonym">Tmem48</name>
</gene>
<dbReference type="Ensembl" id="ENSMUST00000030357.15">
    <property type="protein sequence ID" value="ENSMUSP00000136239.2"/>
    <property type="gene ID" value="ENSMUSG00000028614.15"/>
</dbReference>
<dbReference type="Proteomes" id="UP000000589">
    <property type="component" value="Chromosome 4"/>
</dbReference>
<dbReference type="HOGENOM" id="CLU_3260374_0_0_1"/>
<protein>
    <submittedName>
        <fullName evidence="1">NDC1 transmembrane nucleoporin</fullName>
    </submittedName>
</protein>
<reference evidence="1" key="2">
    <citation type="journal article" date="2011" name="PLoS Biol.">
        <title>Modernizing reference genome assemblies.</title>
        <authorList>
            <person name="Church D.M."/>
            <person name="Schneider V.A."/>
            <person name="Graves T."/>
            <person name="Auger K."/>
            <person name="Cunningham F."/>
            <person name="Bouk N."/>
            <person name="Chen H.C."/>
            <person name="Agarwala R."/>
            <person name="McLaren W.M."/>
            <person name="Ritchie G.R."/>
            <person name="Albracht D."/>
            <person name="Kremitzki M."/>
            <person name="Rock S."/>
            <person name="Kotkiewicz H."/>
            <person name="Kremitzki C."/>
            <person name="Wollam A."/>
            <person name="Trani L."/>
            <person name="Fulton L."/>
            <person name="Fulton R."/>
            <person name="Matthews L."/>
            <person name="Whitehead S."/>
            <person name="Chow W."/>
            <person name="Torrance J."/>
            <person name="Dunn M."/>
            <person name="Harden G."/>
            <person name="Threadgold G."/>
            <person name="Wood J."/>
            <person name="Collins J."/>
            <person name="Heath P."/>
            <person name="Griffiths G."/>
            <person name="Pelan S."/>
            <person name="Grafham D."/>
            <person name="Eichler E.E."/>
            <person name="Weinstock G."/>
            <person name="Mardis E.R."/>
            <person name="Wilson R.K."/>
            <person name="Howe K."/>
            <person name="Flicek P."/>
            <person name="Hubbard T."/>
        </authorList>
    </citation>
    <scope>NUCLEOTIDE SEQUENCE [LARGE SCALE GENOMIC DNA]</scope>
    <source>
        <strain evidence="1">C57BL/6J</strain>
    </source>
</reference>
<reference evidence="1 3" key="1">
    <citation type="journal article" date="2009" name="PLoS Biol.">
        <title>Lineage-specific biology revealed by a finished genome assembly of the mouse.</title>
        <authorList>
            <consortium name="Mouse Genome Sequencing Consortium"/>
            <person name="Church D.M."/>
            <person name="Goodstadt L."/>
            <person name="Hillier L.W."/>
            <person name="Zody M.C."/>
            <person name="Goldstein S."/>
            <person name="She X."/>
            <person name="Bult C.J."/>
            <person name="Agarwala R."/>
            <person name="Cherry J.L."/>
            <person name="DiCuccio M."/>
            <person name="Hlavina W."/>
            <person name="Kapustin Y."/>
            <person name="Meric P."/>
            <person name="Maglott D."/>
            <person name="Birtle Z."/>
            <person name="Marques A.C."/>
            <person name="Graves T."/>
            <person name="Zhou S."/>
            <person name="Teague B."/>
            <person name="Potamousis K."/>
            <person name="Churas C."/>
            <person name="Place M."/>
            <person name="Herschleb J."/>
            <person name="Runnheim R."/>
            <person name="Forrest D."/>
            <person name="Amos-Landgraf J."/>
            <person name="Schwartz D.C."/>
            <person name="Cheng Z."/>
            <person name="Lindblad-Toh K."/>
            <person name="Eichler E.E."/>
            <person name="Ponting C.P."/>
        </authorList>
    </citation>
    <scope>NUCLEOTIDE SEQUENCE [LARGE SCALE GENOMIC DNA]</scope>
    <source>
        <strain evidence="1 3">C57BL/6J</strain>
    </source>
</reference>
<evidence type="ECO:0000313" key="3">
    <source>
        <dbReference type="Proteomes" id="UP000000589"/>
    </source>
</evidence>
<dbReference type="Ensembl" id="ENSMUST00000125342.2">
    <property type="protein sequence ID" value="ENSMUSP00000136850.2"/>
    <property type="gene ID" value="ENSMUSG00000028614.15"/>
</dbReference>
<evidence type="ECO:0000313" key="2">
    <source>
        <dbReference type="MGI" id="MGI:1920037"/>
    </source>
</evidence>
<dbReference type="VEuPathDB" id="HostDB:ENSMUSG00000028614"/>
<evidence type="ECO:0007829" key="5">
    <source>
        <dbReference type="ProteomicsDB" id="J3QMD9"/>
    </source>
</evidence>
<dbReference type="MGI" id="MGI:1920037">
    <property type="gene designation" value="Ndc1"/>
</dbReference>
<dbReference type="ProteomicsDB" id="340947"/>
<organism evidence="1 3">
    <name type="scientific">Mus musculus</name>
    <name type="common">Mouse</name>
    <dbReference type="NCBI Taxonomy" id="10090"/>
    <lineage>
        <taxon>Eukaryota</taxon>
        <taxon>Metazoa</taxon>
        <taxon>Chordata</taxon>
        <taxon>Craniata</taxon>
        <taxon>Vertebrata</taxon>
        <taxon>Euteleostomi</taxon>
        <taxon>Mammalia</taxon>
        <taxon>Eutheria</taxon>
        <taxon>Euarchontoglires</taxon>
        <taxon>Glires</taxon>
        <taxon>Rodentia</taxon>
        <taxon>Myomorpha</taxon>
        <taxon>Muroidea</taxon>
        <taxon>Muridae</taxon>
        <taxon>Murinae</taxon>
        <taxon>Mus</taxon>
        <taxon>Mus</taxon>
    </lineage>
</organism>
<dbReference type="AlphaFoldDB" id="J3QMD9"/>
<dbReference type="GeneTree" id="ENSGT00390000014590"/>
<dbReference type="Antibodypedia" id="33093">
    <property type="antibodies" value="60 antibodies from 18 providers"/>
</dbReference>
<sequence>MATAASGPCAGGSPRDILWRILAMTSIVPKSSFTSCCWPWSL</sequence>